<evidence type="ECO:0000313" key="2">
    <source>
        <dbReference type="Proteomes" id="UP000681343"/>
    </source>
</evidence>
<dbReference type="EMBL" id="AP023416">
    <property type="protein sequence ID" value="BCK79451.1"/>
    <property type="molecule type" value="Genomic_DNA"/>
</dbReference>
<proteinExistence type="predicted"/>
<dbReference type="RefSeq" id="WP_212821054.1">
    <property type="nucleotide sequence ID" value="NZ_AP023416.1"/>
</dbReference>
<keyword evidence="1" id="KW-0614">Plasmid</keyword>
<accession>A0A810Q1U1</accession>
<dbReference type="KEGG" id="vfa:MM35RIKEN_16430"/>
<name>A0A810Q1U1_9FIRM</name>
<dbReference type="Proteomes" id="UP000681343">
    <property type="component" value="Plasmid pMM35_01"/>
</dbReference>
<dbReference type="AlphaFoldDB" id="A0A810Q1U1"/>
<reference evidence="1" key="1">
    <citation type="submission" date="2020-09" db="EMBL/GenBank/DDBJ databases">
        <title>New species isolated from human feces.</title>
        <authorList>
            <person name="Kitahara M."/>
            <person name="Shigeno Y."/>
            <person name="Shime M."/>
            <person name="Matsumoto Y."/>
            <person name="Nakamura S."/>
            <person name="Motooka D."/>
            <person name="Fukuoka S."/>
            <person name="Nishikawa H."/>
            <person name="Benno Y."/>
        </authorList>
    </citation>
    <scope>NUCLEOTIDE SEQUENCE</scope>
    <source>
        <strain evidence="1">MM35</strain>
        <plasmid evidence="1">pMM35_01</plasmid>
    </source>
</reference>
<sequence length="57" mass="6327">MTFDAIIYDADSIRDALSDSLTNNVLRIDDLSEEDAVQLACIFTDHGIGICLLPRKE</sequence>
<gene>
    <name evidence="1" type="ORF">MM35RIKEN_16430</name>
</gene>
<geneLocation type="plasmid" evidence="1 2">
    <name>pMM35_01</name>
</geneLocation>
<keyword evidence="2" id="KW-1185">Reference proteome</keyword>
<evidence type="ECO:0000313" key="1">
    <source>
        <dbReference type="EMBL" id="BCK79451.1"/>
    </source>
</evidence>
<protein>
    <submittedName>
        <fullName evidence="1">Uncharacterized protein</fullName>
    </submittedName>
</protein>
<organism evidence="1 2">
    <name type="scientific">Vescimonas fastidiosa</name>
    <dbReference type="NCBI Taxonomy" id="2714353"/>
    <lineage>
        <taxon>Bacteria</taxon>
        <taxon>Bacillati</taxon>
        <taxon>Bacillota</taxon>
        <taxon>Clostridia</taxon>
        <taxon>Eubacteriales</taxon>
        <taxon>Oscillospiraceae</taxon>
        <taxon>Vescimonas</taxon>
    </lineage>
</organism>